<evidence type="ECO:0000313" key="2">
    <source>
        <dbReference type="Proteomes" id="UP000034710"/>
    </source>
</evidence>
<protein>
    <submittedName>
        <fullName evidence="1">Uncharacterized protein</fullName>
    </submittedName>
</protein>
<dbReference type="AlphaFoldDB" id="A0A0G0NY88"/>
<dbReference type="Proteomes" id="UP000034710">
    <property type="component" value="Unassembled WGS sequence"/>
</dbReference>
<dbReference type="EMBL" id="LBVJ01000051">
    <property type="protein sequence ID" value="KKQ82086.1"/>
    <property type="molecule type" value="Genomic_DNA"/>
</dbReference>
<accession>A0A0G0NY88</accession>
<reference evidence="1 2" key="1">
    <citation type="journal article" date="2015" name="Nature">
        <title>rRNA introns, odd ribosomes, and small enigmatic genomes across a large radiation of phyla.</title>
        <authorList>
            <person name="Brown C.T."/>
            <person name="Hug L.A."/>
            <person name="Thomas B.C."/>
            <person name="Sharon I."/>
            <person name="Castelle C.J."/>
            <person name="Singh A."/>
            <person name="Wilkins M.J."/>
            <person name="Williams K.H."/>
            <person name="Banfield J.F."/>
        </authorList>
    </citation>
    <scope>NUCLEOTIDE SEQUENCE [LARGE SCALE GENOMIC DNA]</scope>
</reference>
<comment type="caution">
    <text evidence="1">The sequence shown here is derived from an EMBL/GenBank/DDBJ whole genome shotgun (WGS) entry which is preliminary data.</text>
</comment>
<evidence type="ECO:0000313" key="1">
    <source>
        <dbReference type="EMBL" id="KKQ82086.1"/>
    </source>
</evidence>
<name>A0A0G0NY88_9BACT</name>
<proteinExistence type="predicted"/>
<gene>
    <name evidence="1" type="ORF">UT06_C0051G0002</name>
</gene>
<organism evidence="1 2">
    <name type="scientific">Candidatus Woesebacteria bacterium GW2011_GWA1_38_8</name>
    <dbReference type="NCBI Taxonomy" id="1618547"/>
    <lineage>
        <taxon>Bacteria</taxon>
        <taxon>Candidatus Woeseibacteriota</taxon>
    </lineage>
</organism>
<sequence>MGKLSTSAILEELFKDKIENILLKHFKGVKTNADAVEKMHKITKGAVKVSHVTIQKMVYLAHANKLISPDDFPFAYVDVPAKTGHRGKISIREILEKKKGKSFWDIIAPYKTMTKEDTAKALGVNYASVLNTIRRAVEKGEEFNGAKISESDFPRWFKQKKIKPGKENTTSEIQEVQEDMFKVKAVCSECGHSKGWYERPSVAGPNINVGLKATRCPQCHKWQTYEATVEVNGIKIIKKVIPHGPDAMLYEDFVDKNGSQIKNPLLIPA</sequence>